<evidence type="ECO:0000313" key="2">
    <source>
        <dbReference type="Proteomes" id="UP000887097"/>
    </source>
</evidence>
<dbReference type="AlphaFoldDB" id="A0AA37MP70"/>
<dbReference type="Proteomes" id="UP000887097">
    <property type="component" value="Unassembled WGS sequence"/>
</dbReference>
<name>A0AA37MP70_XYLRU</name>
<dbReference type="GeneID" id="31500685"/>
<accession>A0AA37MP70</accession>
<gene>
    <name evidence="1" type="ORF">PRMUPPPA20_16510</name>
</gene>
<protein>
    <submittedName>
        <fullName evidence="1">Mobilization protein</fullName>
    </submittedName>
</protein>
<dbReference type="OMA" id="VVSGHNA"/>
<dbReference type="RefSeq" id="WP_013063008.1">
    <property type="nucleotide sequence ID" value="NZ_BPTT01000001.1"/>
</dbReference>
<dbReference type="InterPro" id="IPR053842">
    <property type="entry name" value="NikA-like"/>
</dbReference>
<proteinExistence type="predicted"/>
<sequence>MIITGTQNTKKHGGRPTVAEARRLTRAVTVKFSKKDYEILKVRSKKANKHMAEYIRDSTLNPDVAQKPLEAVTKDYRMLVGMANNLNQLTKMAHQEGIIYLYVPLNSLLGDISHIVREYKQDADKKRKR</sequence>
<dbReference type="Pfam" id="PF21983">
    <property type="entry name" value="NikA-like"/>
    <property type="match status" value="1"/>
</dbReference>
<dbReference type="EMBL" id="BPTT01000001">
    <property type="protein sequence ID" value="GJG33542.1"/>
    <property type="molecule type" value="Genomic_DNA"/>
</dbReference>
<reference evidence="1" key="1">
    <citation type="submission" date="2021-08" db="EMBL/GenBank/DDBJ databases">
        <title>Prevotella lacticifex sp. nov., isolated from rumen of cow.</title>
        <authorList>
            <person name="Shinkai T."/>
            <person name="Ikeyama N."/>
            <person name="Kumagai M."/>
            <person name="Ohmori H."/>
            <person name="Sakamoto M."/>
            <person name="Ohkuma M."/>
            <person name="Mitsumori M."/>
        </authorList>
    </citation>
    <scope>NUCLEOTIDE SEQUENCE</scope>
    <source>
        <strain evidence="1">JCM 8259</strain>
    </source>
</reference>
<evidence type="ECO:0000313" key="1">
    <source>
        <dbReference type="EMBL" id="GJG33542.1"/>
    </source>
</evidence>
<comment type="caution">
    <text evidence="1">The sequence shown here is derived from an EMBL/GenBank/DDBJ whole genome shotgun (WGS) entry which is preliminary data.</text>
</comment>
<organism evidence="1 2">
    <name type="scientific">Xylanibacter ruminicola</name>
    <name type="common">Prevotella ruminicola</name>
    <dbReference type="NCBI Taxonomy" id="839"/>
    <lineage>
        <taxon>Bacteria</taxon>
        <taxon>Pseudomonadati</taxon>
        <taxon>Bacteroidota</taxon>
        <taxon>Bacteroidia</taxon>
        <taxon>Bacteroidales</taxon>
        <taxon>Prevotellaceae</taxon>
        <taxon>Xylanibacter</taxon>
    </lineage>
</organism>